<keyword evidence="7" id="KW-1185">Reference proteome</keyword>
<dbReference type="SUPFAM" id="SSF55781">
    <property type="entry name" value="GAF domain-like"/>
    <property type="match status" value="1"/>
</dbReference>
<name>A0AAX4P6N1_9CHLO</name>
<accession>A0AAX4P6N1</accession>
<dbReference type="AlphaFoldDB" id="A0AAX4P6N1"/>
<feature type="compositionally biased region" description="Low complexity" evidence="5">
    <location>
        <begin position="59"/>
        <end position="68"/>
    </location>
</feature>
<reference evidence="6 7" key="1">
    <citation type="submission" date="2024-03" db="EMBL/GenBank/DDBJ databases">
        <title>Complete genome sequence of the green alga Chloropicon roscoffensis RCC1871.</title>
        <authorList>
            <person name="Lemieux C."/>
            <person name="Pombert J.-F."/>
            <person name="Otis C."/>
            <person name="Turmel M."/>
        </authorList>
    </citation>
    <scope>NUCLEOTIDE SEQUENCE [LARGE SCALE GENOMIC DNA]</scope>
    <source>
        <strain evidence="6 7">RCC1871</strain>
    </source>
</reference>
<dbReference type="GO" id="GO:0005739">
    <property type="term" value="C:mitochondrion"/>
    <property type="evidence" value="ECO:0007669"/>
    <property type="project" value="TreeGrafter"/>
</dbReference>
<feature type="region of interest" description="Disordered" evidence="5">
    <location>
        <begin position="40"/>
        <end position="73"/>
    </location>
</feature>
<keyword evidence="3" id="KW-1133">Transmembrane helix</keyword>
<proteinExistence type="predicted"/>
<dbReference type="Proteomes" id="UP001472866">
    <property type="component" value="Chromosome 04"/>
</dbReference>
<comment type="subcellular location">
    <subcellularLocation>
        <location evidence="1">Membrane</location>
        <topology evidence="1">Multi-pass membrane protein</topology>
    </subcellularLocation>
</comment>
<dbReference type="EMBL" id="CP151504">
    <property type="protein sequence ID" value="WZN61588.1"/>
    <property type="molecule type" value="Genomic_DNA"/>
</dbReference>
<evidence type="ECO:0000256" key="3">
    <source>
        <dbReference type="ARBA" id="ARBA00022989"/>
    </source>
</evidence>
<dbReference type="InterPro" id="IPR029016">
    <property type="entry name" value="GAF-like_dom_sf"/>
</dbReference>
<keyword evidence="4" id="KW-0472">Membrane</keyword>
<evidence type="ECO:0000313" key="7">
    <source>
        <dbReference type="Proteomes" id="UP001472866"/>
    </source>
</evidence>
<evidence type="ECO:0000256" key="2">
    <source>
        <dbReference type="ARBA" id="ARBA00022692"/>
    </source>
</evidence>
<keyword evidence="2 6" id="KW-0812">Transmembrane</keyword>
<protein>
    <submittedName>
        <fullName evidence="6">DUF2453 domain-containing transmembrane protein</fullName>
    </submittedName>
</protein>
<sequence>MAGSASIAARASLCASLVPHGAKLEGRELHSLVKTLKSRAGAGAGTGRAPRLSPDRVSSRQSTSESTSAVPEPNRHQLWAHAVRCAIPMVGFGIIDNVVMITAGERIQSSIGLTLGLTTMAAAGLGQIVSDISGIMSGGTVDALVGRLLPNLPRAGLTSLQKDLTSARIAQTAGGCVGVTVGCLLGMSVLLLLDAEAVERQRTAAELERIFDLVERSAMNTVDRTLGCDMSILWVVDAENDDIIWTRVVADGDVPSDLEIKKTDFVSVIKKTASSQDLVKKTITTGSVQQKVLGDEGGLIKNMMTVPIVGGDGNILGAIQIVNKKGPGQGFNKQDAMVLSVLCSHIATFFDIMKELNGASATNRPAYQEK</sequence>
<dbReference type="PANTHER" id="PTHR21706">
    <property type="entry name" value="TRANSMEMBRANE PROTEIN 65"/>
    <property type="match status" value="1"/>
</dbReference>
<evidence type="ECO:0000256" key="1">
    <source>
        <dbReference type="ARBA" id="ARBA00004141"/>
    </source>
</evidence>
<dbReference type="Gene3D" id="3.30.450.40">
    <property type="match status" value="1"/>
</dbReference>
<evidence type="ECO:0000256" key="5">
    <source>
        <dbReference type="SAM" id="MobiDB-lite"/>
    </source>
</evidence>
<dbReference type="Pfam" id="PF10507">
    <property type="entry name" value="TMEM65"/>
    <property type="match status" value="1"/>
</dbReference>
<dbReference type="InterPro" id="IPR019537">
    <property type="entry name" value="TMEM65"/>
</dbReference>
<organism evidence="6 7">
    <name type="scientific">Chloropicon roscoffensis</name>
    <dbReference type="NCBI Taxonomy" id="1461544"/>
    <lineage>
        <taxon>Eukaryota</taxon>
        <taxon>Viridiplantae</taxon>
        <taxon>Chlorophyta</taxon>
        <taxon>Chloropicophyceae</taxon>
        <taxon>Chloropicales</taxon>
        <taxon>Chloropicaceae</taxon>
        <taxon>Chloropicon</taxon>
    </lineage>
</organism>
<dbReference type="PANTHER" id="PTHR21706:SF15">
    <property type="entry name" value="TRANSMEMBRANE PROTEIN 65"/>
    <property type="match status" value="1"/>
</dbReference>
<evidence type="ECO:0000256" key="4">
    <source>
        <dbReference type="ARBA" id="ARBA00023136"/>
    </source>
</evidence>
<evidence type="ECO:0000313" key="6">
    <source>
        <dbReference type="EMBL" id="WZN61588.1"/>
    </source>
</evidence>
<gene>
    <name evidence="6" type="ORF">HKI87_04g31230</name>
</gene>
<dbReference type="GO" id="GO:0016020">
    <property type="term" value="C:membrane"/>
    <property type="evidence" value="ECO:0007669"/>
    <property type="project" value="UniProtKB-SubCell"/>
</dbReference>